<feature type="domain" description="FHA" evidence="10">
    <location>
        <begin position="23"/>
        <end position="72"/>
    </location>
</feature>
<dbReference type="GO" id="GO:0005524">
    <property type="term" value="F:ATP binding"/>
    <property type="evidence" value="ECO:0007669"/>
    <property type="project" value="UniProtKB-KW"/>
</dbReference>
<dbReference type="Gene3D" id="3.30.565.10">
    <property type="entry name" value="Histidine kinase-like ATPase, C-terminal domain"/>
    <property type="match status" value="1"/>
</dbReference>
<evidence type="ECO:0000256" key="7">
    <source>
        <dbReference type="ARBA" id="ARBA00022840"/>
    </source>
</evidence>
<dbReference type="SUPFAM" id="SSF55781">
    <property type="entry name" value="GAF domain-like"/>
    <property type="match status" value="1"/>
</dbReference>
<sequence>MPSLFVIQGRDQGTRFELRESPTSIGRDSDNTMQLHDTEVSRKHAEVTLDGSRVLLRDLNSSNGSYVNGKAVRQALLRSGDQLQLGRSLLLFTGPKEESIDSGDSRVDIVASVLDGDESRILHSISHAEGSELLATPADQTQSPWLARARSNLQIMYRTSLAVSHTLDIDQLLSRIMDMIFEWVEADRGCIMLKNQQTGKLEPRVRRHRRGIQTEERISISKTILDYVVNNGEGVLTSNARDDNRWDPAQSIVKMGVREAICVPMQGRYDIVGVIYIDTSLTPQRIAQQKSANQFGQEHLKLMVAIAHQAALAVEDTSYYQAMVQAERLAAVGQTIATLSHHIKNILQGVRGGSYLIELGMTDHEKAMSEGEEGLEIDAEAAAKAVSTMRKGWKIVDKNQERISGLVMDMLTFSKERVPEPVPSDLNEVTADVVELVQARAKDLSVELQWRPGGDIPTIEFDPDAIHRAVLNVVTNAIDACEGRDPARVTVGTQLDTEARRAVVLVEDTGVGIAPEDVESVFTVFVSKKGSRGTGLGLSVTQKIFHEHGGAVSLTSEPGKGTTFRLELPLESKIRKSDEAERAEEEEMSGPDDIASTLVNIVDDSVTDDGVSDSSVVDDSSHV</sequence>
<evidence type="ECO:0000259" key="10">
    <source>
        <dbReference type="PROSITE" id="PS50006"/>
    </source>
</evidence>
<evidence type="ECO:0000313" key="12">
    <source>
        <dbReference type="EMBL" id="TWT67736.1"/>
    </source>
</evidence>
<dbReference type="InterPro" id="IPR004358">
    <property type="entry name" value="Sig_transdc_His_kin-like_C"/>
</dbReference>
<dbReference type="InterPro" id="IPR003594">
    <property type="entry name" value="HATPase_dom"/>
</dbReference>
<name>A0A5C5XWK5_9BACT</name>
<dbReference type="SMART" id="SM00065">
    <property type="entry name" value="GAF"/>
    <property type="match status" value="1"/>
</dbReference>
<keyword evidence="7" id="KW-0067">ATP-binding</keyword>
<keyword evidence="8" id="KW-0902">Two-component regulatory system</keyword>
<keyword evidence="5" id="KW-0547">Nucleotide-binding</keyword>
<evidence type="ECO:0000256" key="6">
    <source>
        <dbReference type="ARBA" id="ARBA00022777"/>
    </source>
</evidence>
<evidence type="ECO:0000256" key="3">
    <source>
        <dbReference type="ARBA" id="ARBA00022553"/>
    </source>
</evidence>
<dbReference type="PANTHER" id="PTHR43065">
    <property type="entry name" value="SENSOR HISTIDINE KINASE"/>
    <property type="match status" value="1"/>
</dbReference>
<evidence type="ECO:0000256" key="2">
    <source>
        <dbReference type="ARBA" id="ARBA00012438"/>
    </source>
</evidence>
<dbReference type="GO" id="GO:0004673">
    <property type="term" value="F:protein histidine kinase activity"/>
    <property type="evidence" value="ECO:0007669"/>
    <property type="project" value="UniProtKB-EC"/>
</dbReference>
<keyword evidence="3" id="KW-0597">Phosphoprotein</keyword>
<dbReference type="SUPFAM" id="SSF55874">
    <property type="entry name" value="ATPase domain of HSP90 chaperone/DNA topoisomerase II/histidine kinase"/>
    <property type="match status" value="1"/>
</dbReference>
<dbReference type="InterPro" id="IPR036890">
    <property type="entry name" value="HATPase_C_sf"/>
</dbReference>
<dbReference type="Gene3D" id="3.30.450.40">
    <property type="match status" value="1"/>
</dbReference>
<feature type="region of interest" description="Disordered" evidence="9">
    <location>
        <begin position="575"/>
        <end position="596"/>
    </location>
</feature>
<dbReference type="GO" id="GO:0000160">
    <property type="term" value="P:phosphorelay signal transduction system"/>
    <property type="evidence" value="ECO:0007669"/>
    <property type="project" value="UniProtKB-KW"/>
</dbReference>
<dbReference type="PRINTS" id="PR00344">
    <property type="entry name" value="BCTRLSENSOR"/>
</dbReference>
<dbReference type="InterPro" id="IPR008984">
    <property type="entry name" value="SMAD_FHA_dom_sf"/>
</dbReference>
<dbReference type="CDD" id="cd00060">
    <property type="entry name" value="FHA"/>
    <property type="match status" value="1"/>
</dbReference>
<feature type="domain" description="Histidine kinase" evidence="11">
    <location>
        <begin position="338"/>
        <end position="572"/>
    </location>
</feature>
<dbReference type="Gene3D" id="2.60.200.20">
    <property type="match status" value="1"/>
</dbReference>
<organism evidence="12 13">
    <name type="scientific">Posidoniimonas polymericola</name>
    <dbReference type="NCBI Taxonomy" id="2528002"/>
    <lineage>
        <taxon>Bacteria</taxon>
        <taxon>Pseudomonadati</taxon>
        <taxon>Planctomycetota</taxon>
        <taxon>Planctomycetia</taxon>
        <taxon>Pirellulales</taxon>
        <taxon>Lacipirellulaceae</taxon>
        <taxon>Posidoniimonas</taxon>
    </lineage>
</organism>
<dbReference type="OrthoDB" id="9765274at2"/>
<gene>
    <name evidence="12" type="primary">zraS_5</name>
    <name evidence="12" type="ORF">Pla123a_42920</name>
</gene>
<keyword evidence="13" id="KW-1185">Reference proteome</keyword>
<evidence type="ECO:0000256" key="8">
    <source>
        <dbReference type="ARBA" id="ARBA00023012"/>
    </source>
</evidence>
<reference evidence="12 13" key="1">
    <citation type="submission" date="2019-02" db="EMBL/GenBank/DDBJ databases">
        <title>Deep-cultivation of Planctomycetes and their phenomic and genomic characterization uncovers novel biology.</title>
        <authorList>
            <person name="Wiegand S."/>
            <person name="Jogler M."/>
            <person name="Boedeker C."/>
            <person name="Pinto D."/>
            <person name="Vollmers J."/>
            <person name="Rivas-Marin E."/>
            <person name="Kohn T."/>
            <person name="Peeters S.H."/>
            <person name="Heuer A."/>
            <person name="Rast P."/>
            <person name="Oberbeckmann S."/>
            <person name="Bunk B."/>
            <person name="Jeske O."/>
            <person name="Meyerdierks A."/>
            <person name="Storesund J.E."/>
            <person name="Kallscheuer N."/>
            <person name="Luecker S."/>
            <person name="Lage O.M."/>
            <person name="Pohl T."/>
            <person name="Merkel B.J."/>
            <person name="Hornburger P."/>
            <person name="Mueller R.-W."/>
            <person name="Bruemmer F."/>
            <person name="Labrenz M."/>
            <person name="Spormann A.M."/>
            <person name="Op Den Camp H."/>
            <person name="Overmann J."/>
            <person name="Amann R."/>
            <person name="Jetten M.S.M."/>
            <person name="Mascher T."/>
            <person name="Medema M.H."/>
            <person name="Devos D.P."/>
            <person name="Kaster A.-K."/>
            <person name="Ovreas L."/>
            <person name="Rohde M."/>
            <person name="Galperin M.Y."/>
            <person name="Jogler C."/>
        </authorList>
    </citation>
    <scope>NUCLEOTIDE SEQUENCE [LARGE SCALE GENOMIC DNA]</scope>
    <source>
        <strain evidence="12 13">Pla123a</strain>
    </source>
</reference>
<dbReference type="SUPFAM" id="SSF49879">
    <property type="entry name" value="SMAD/FHA domain"/>
    <property type="match status" value="1"/>
</dbReference>
<proteinExistence type="predicted"/>
<evidence type="ECO:0000256" key="5">
    <source>
        <dbReference type="ARBA" id="ARBA00022741"/>
    </source>
</evidence>
<keyword evidence="6" id="KW-0418">Kinase</keyword>
<dbReference type="Gene3D" id="1.10.287.130">
    <property type="match status" value="1"/>
</dbReference>
<dbReference type="RefSeq" id="WP_146590726.1">
    <property type="nucleotide sequence ID" value="NZ_SJPO01000012.1"/>
</dbReference>
<evidence type="ECO:0000256" key="9">
    <source>
        <dbReference type="SAM" id="MobiDB-lite"/>
    </source>
</evidence>
<dbReference type="Pfam" id="PF02518">
    <property type="entry name" value="HATPase_c"/>
    <property type="match status" value="1"/>
</dbReference>
<dbReference type="InterPro" id="IPR005467">
    <property type="entry name" value="His_kinase_dom"/>
</dbReference>
<dbReference type="InterPro" id="IPR003018">
    <property type="entry name" value="GAF"/>
</dbReference>
<dbReference type="AlphaFoldDB" id="A0A5C5XWK5"/>
<dbReference type="Pfam" id="PF00498">
    <property type="entry name" value="FHA"/>
    <property type="match status" value="1"/>
</dbReference>
<dbReference type="Proteomes" id="UP000318478">
    <property type="component" value="Unassembled WGS sequence"/>
</dbReference>
<dbReference type="SMART" id="SM00240">
    <property type="entry name" value="FHA"/>
    <property type="match status" value="1"/>
</dbReference>
<dbReference type="PROSITE" id="PS50109">
    <property type="entry name" value="HIS_KIN"/>
    <property type="match status" value="1"/>
</dbReference>
<dbReference type="SMART" id="SM00387">
    <property type="entry name" value="HATPase_c"/>
    <property type="match status" value="1"/>
</dbReference>
<dbReference type="PANTHER" id="PTHR43065:SF10">
    <property type="entry name" value="PEROXIDE STRESS-ACTIVATED HISTIDINE KINASE MAK3"/>
    <property type="match status" value="1"/>
</dbReference>
<dbReference type="Pfam" id="PF01590">
    <property type="entry name" value="GAF"/>
    <property type="match status" value="1"/>
</dbReference>
<keyword evidence="4 12" id="KW-0808">Transferase</keyword>
<dbReference type="CDD" id="cd00075">
    <property type="entry name" value="HATPase"/>
    <property type="match status" value="1"/>
</dbReference>
<evidence type="ECO:0000256" key="4">
    <source>
        <dbReference type="ARBA" id="ARBA00022679"/>
    </source>
</evidence>
<dbReference type="InterPro" id="IPR029016">
    <property type="entry name" value="GAF-like_dom_sf"/>
</dbReference>
<dbReference type="InterPro" id="IPR000253">
    <property type="entry name" value="FHA_dom"/>
</dbReference>
<accession>A0A5C5XWK5</accession>
<comment type="catalytic activity">
    <reaction evidence="1">
        <text>ATP + protein L-histidine = ADP + protein N-phospho-L-histidine.</text>
        <dbReference type="EC" id="2.7.13.3"/>
    </reaction>
</comment>
<dbReference type="EMBL" id="SJPO01000012">
    <property type="protein sequence ID" value="TWT67736.1"/>
    <property type="molecule type" value="Genomic_DNA"/>
</dbReference>
<comment type="caution">
    <text evidence="12">The sequence shown here is derived from an EMBL/GenBank/DDBJ whole genome shotgun (WGS) entry which is preliminary data.</text>
</comment>
<evidence type="ECO:0000313" key="13">
    <source>
        <dbReference type="Proteomes" id="UP000318478"/>
    </source>
</evidence>
<dbReference type="PROSITE" id="PS50006">
    <property type="entry name" value="FHA_DOMAIN"/>
    <property type="match status" value="1"/>
</dbReference>
<feature type="compositionally biased region" description="Acidic residues" evidence="9">
    <location>
        <begin position="581"/>
        <end position="590"/>
    </location>
</feature>
<dbReference type="EC" id="2.7.13.3" evidence="2"/>
<protein>
    <recommendedName>
        <fullName evidence="2">histidine kinase</fullName>
        <ecNumber evidence="2">2.7.13.3</ecNumber>
    </recommendedName>
</protein>
<evidence type="ECO:0000259" key="11">
    <source>
        <dbReference type="PROSITE" id="PS50109"/>
    </source>
</evidence>
<evidence type="ECO:0000256" key="1">
    <source>
        <dbReference type="ARBA" id="ARBA00000085"/>
    </source>
</evidence>